<dbReference type="InterPro" id="IPR007404">
    <property type="entry name" value="YdjM-like"/>
</dbReference>
<keyword evidence="1" id="KW-0472">Membrane</keyword>
<dbReference type="PANTHER" id="PTHR35531:SF1">
    <property type="entry name" value="INNER MEMBRANE PROTEIN YBCI-RELATED"/>
    <property type="match status" value="1"/>
</dbReference>
<protein>
    <submittedName>
        <fullName evidence="2">Inner membrane protein YdjM</fullName>
    </submittedName>
</protein>
<reference evidence="2 3" key="1">
    <citation type="submission" date="2015-12" db="EMBL/GenBank/DDBJ databases">
        <title>Draft genome sequnece of Fervidicola ferrireducens strain Y170.</title>
        <authorList>
            <person name="Patel B.K."/>
        </authorList>
    </citation>
    <scope>NUCLEOTIDE SEQUENCE [LARGE SCALE GENOMIC DNA]</scope>
    <source>
        <strain evidence="2 3">Y170</strain>
    </source>
</reference>
<dbReference type="OrthoDB" id="5459053at2"/>
<name>A0A140L2T8_9FIRM</name>
<dbReference type="Pfam" id="PF04307">
    <property type="entry name" value="YdjM"/>
    <property type="match status" value="1"/>
</dbReference>
<feature type="transmembrane region" description="Helical" evidence="1">
    <location>
        <begin position="67"/>
        <end position="90"/>
    </location>
</feature>
<evidence type="ECO:0000313" key="2">
    <source>
        <dbReference type="EMBL" id="KXG74863.1"/>
    </source>
</evidence>
<feature type="transmembrane region" description="Helical" evidence="1">
    <location>
        <begin position="96"/>
        <end position="113"/>
    </location>
</feature>
<keyword evidence="1" id="KW-1133">Transmembrane helix</keyword>
<dbReference type="PANTHER" id="PTHR35531">
    <property type="entry name" value="INNER MEMBRANE PROTEIN YBCI-RELATED"/>
    <property type="match status" value="1"/>
</dbReference>
<evidence type="ECO:0000256" key="1">
    <source>
        <dbReference type="SAM" id="Phobius"/>
    </source>
</evidence>
<evidence type="ECO:0000313" key="3">
    <source>
        <dbReference type="Proteomes" id="UP000070427"/>
    </source>
</evidence>
<feature type="transmembrane region" description="Helical" evidence="1">
    <location>
        <begin position="125"/>
        <end position="144"/>
    </location>
</feature>
<gene>
    <name evidence="2" type="primary">ydjM_2</name>
    <name evidence="2" type="ORF">AN618_21550</name>
</gene>
<keyword evidence="3" id="KW-1185">Reference proteome</keyword>
<dbReference type="AlphaFoldDB" id="A0A140L2T8"/>
<proteinExistence type="predicted"/>
<dbReference type="Proteomes" id="UP000070427">
    <property type="component" value="Unassembled WGS sequence"/>
</dbReference>
<dbReference type="EMBL" id="LOED01000038">
    <property type="protein sequence ID" value="KXG74863.1"/>
    <property type="molecule type" value="Genomic_DNA"/>
</dbReference>
<keyword evidence="1" id="KW-0812">Transmembrane</keyword>
<dbReference type="InParanoid" id="A0A140L2T8"/>
<sequence length="151" mass="15713">MKQRTHIVVGIAAGLAYAETCGADVVSAVIGGAVSGIAAIMPDFDTVGMTGKLLKPLIGHRGASHSLVAVMLISLICRAVLPGLAVYAALGYATHVLLDMFNITGVGLLWPFYRGRVKVPLVRMGGILENLVIFPSAVILLVSLTGKMIGM</sequence>
<dbReference type="FunCoup" id="A0A140L2T8">
    <property type="interactions" value="8"/>
</dbReference>
<comment type="caution">
    <text evidence="2">The sequence shown here is derived from an EMBL/GenBank/DDBJ whole genome shotgun (WGS) entry which is preliminary data.</text>
</comment>
<feature type="transmembrane region" description="Helical" evidence="1">
    <location>
        <begin position="28"/>
        <end position="47"/>
    </location>
</feature>
<organism evidence="2 3">
    <name type="scientific">Fervidicola ferrireducens</name>
    <dbReference type="NCBI Taxonomy" id="520764"/>
    <lineage>
        <taxon>Bacteria</taxon>
        <taxon>Bacillati</taxon>
        <taxon>Bacillota</taxon>
        <taxon>Clostridia</taxon>
        <taxon>Thermosediminibacterales</taxon>
        <taxon>Thermosediminibacteraceae</taxon>
        <taxon>Fervidicola</taxon>
    </lineage>
</organism>
<accession>A0A140L2T8</accession>
<dbReference type="STRING" id="520764.AN618_21550"/>